<dbReference type="Gramene" id="ONK58468">
    <property type="protein sequence ID" value="ONK58468"/>
    <property type="gene ID" value="A4U43_C09F13360"/>
</dbReference>
<sequence>MDLPSSLLRTFQVLCFFSAAFLSALTAVRLNPTLWPLPPCPMLHCVLNETGAAPSRLCIRLLASPLSNTFNQSDAGARLDVASYLTSSQRRASSSRPTSTCVLCYFRKYQKASRSRHLGTPSPMCASFNATRILSLYSASLPPHSPLRLPTPHLRPRVRIHRLSLPLASASVMDTPDLQDRLPTVAFRRYINQLCRYSTSWLCPDAPMNRSRPFARPVV</sequence>
<evidence type="ECO:0000313" key="2">
    <source>
        <dbReference type="Proteomes" id="UP000243459"/>
    </source>
</evidence>
<dbReference type="Proteomes" id="UP000243459">
    <property type="component" value="Chromosome 9"/>
</dbReference>
<organism evidence="1 2">
    <name type="scientific">Asparagus officinalis</name>
    <name type="common">Garden asparagus</name>
    <dbReference type="NCBI Taxonomy" id="4686"/>
    <lineage>
        <taxon>Eukaryota</taxon>
        <taxon>Viridiplantae</taxon>
        <taxon>Streptophyta</taxon>
        <taxon>Embryophyta</taxon>
        <taxon>Tracheophyta</taxon>
        <taxon>Spermatophyta</taxon>
        <taxon>Magnoliopsida</taxon>
        <taxon>Liliopsida</taxon>
        <taxon>Asparagales</taxon>
        <taxon>Asparagaceae</taxon>
        <taxon>Asparagoideae</taxon>
        <taxon>Asparagus</taxon>
    </lineage>
</organism>
<dbReference type="AlphaFoldDB" id="A0A5P1E7C4"/>
<gene>
    <name evidence="1" type="ORF">A4U43_C09F13360</name>
</gene>
<evidence type="ECO:0000313" key="1">
    <source>
        <dbReference type="EMBL" id="ONK58468.1"/>
    </source>
</evidence>
<protein>
    <submittedName>
        <fullName evidence="1">Uncharacterized protein</fullName>
    </submittedName>
</protein>
<accession>A0A5P1E7C4</accession>
<keyword evidence="2" id="KW-1185">Reference proteome</keyword>
<dbReference type="EMBL" id="CM007389">
    <property type="protein sequence ID" value="ONK58468.1"/>
    <property type="molecule type" value="Genomic_DNA"/>
</dbReference>
<proteinExistence type="predicted"/>
<name>A0A5P1E7C4_ASPOF</name>
<reference evidence="2" key="1">
    <citation type="journal article" date="2017" name="Nat. Commun.">
        <title>The asparagus genome sheds light on the origin and evolution of a young Y chromosome.</title>
        <authorList>
            <person name="Harkess A."/>
            <person name="Zhou J."/>
            <person name="Xu C."/>
            <person name="Bowers J.E."/>
            <person name="Van der Hulst R."/>
            <person name="Ayyampalayam S."/>
            <person name="Mercati F."/>
            <person name="Riccardi P."/>
            <person name="McKain M.R."/>
            <person name="Kakrana A."/>
            <person name="Tang H."/>
            <person name="Ray J."/>
            <person name="Groenendijk J."/>
            <person name="Arikit S."/>
            <person name="Mathioni S.M."/>
            <person name="Nakano M."/>
            <person name="Shan H."/>
            <person name="Telgmann-Rauber A."/>
            <person name="Kanno A."/>
            <person name="Yue Z."/>
            <person name="Chen H."/>
            <person name="Li W."/>
            <person name="Chen Y."/>
            <person name="Xu X."/>
            <person name="Zhang Y."/>
            <person name="Luo S."/>
            <person name="Chen H."/>
            <person name="Gao J."/>
            <person name="Mao Z."/>
            <person name="Pires J.C."/>
            <person name="Luo M."/>
            <person name="Kudrna D."/>
            <person name="Wing R.A."/>
            <person name="Meyers B.C."/>
            <person name="Yi K."/>
            <person name="Kong H."/>
            <person name="Lavrijsen P."/>
            <person name="Sunseri F."/>
            <person name="Falavigna A."/>
            <person name="Ye Y."/>
            <person name="Leebens-Mack J.H."/>
            <person name="Chen G."/>
        </authorList>
    </citation>
    <scope>NUCLEOTIDE SEQUENCE [LARGE SCALE GENOMIC DNA]</scope>
    <source>
        <strain evidence="2">cv. DH0086</strain>
    </source>
</reference>